<reference evidence="11 12" key="1">
    <citation type="journal article" date="2014" name="PLoS ONE">
        <title>Grimontia indica AK16(T), sp. nov., Isolated from a Seawater Sample Reports the Presence of Pathogenic Genes Similar to Vibrio Genus.</title>
        <authorList>
            <person name="Singh A."/>
            <person name="Vaidya B."/>
            <person name="Khatri I."/>
            <person name="Srinivas T.N."/>
            <person name="Subramanian S."/>
            <person name="Korpole S."/>
            <person name="Pinnaka A.K."/>
        </authorList>
    </citation>
    <scope>NUCLEOTIDE SEQUENCE [LARGE SCALE GENOMIC DNA]</scope>
    <source>
        <strain evidence="11 12">AK16</strain>
    </source>
</reference>
<keyword evidence="5 9" id="KW-0460">Magnesium</keyword>
<dbReference type="InterPro" id="IPR038076">
    <property type="entry name" value="MgtE_N_sf"/>
</dbReference>
<evidence type="ECO:0000256" key="1">
    <source>
        <dbReference type="ARBA" id="ARBA00004141"/>
    </source>
</evidence>
<feature type="transmembrane region" description="Helical" evidence="9">
    <location>
        <begin position="431"/>
        <end position="454"/>
    </location>
</feature>
<feature type="domain" description="CBS" evidence="10">
    <location>
        <begin position="145"/>
        <end position="209"/>
    </location>
</feature>
<organism evidence="11 12">
    <name type="scientific">Grimontia indica</name>
    <dbReference type="NCBI Taxonomy" id="1056512"/>
    <lineage>
        <taxon>Bacteria</taxon>
        <taxon>Pseudomonadati</taxon>
        <taxon>Pseudomonadota</taxon>
        <taxon>Gammaproteobacteria</taxon>
        <taxon>Vibrionales</taxon>
        <taxon>Vibrionaceae</taxon>
        <taxon>Grimontia</taxon>
    </lineage>
</organism>
<evidence type="ECO:0000313" key="11">
    <source>
        <dbReference type="EMBL" id="EOD80407.1"/>
    </source>
</evidence>
<feature type="domain" description="CBS" evidence="10">
    <location>
        <begin position="210"/>
        <end position="268"/>
    </location>
</feature>
<dbReference type="GO" id="GO:0005886">
    <property type="term" value="C:plasma membrane"/>
    <property type="evidence" value="ECO:0007669"/>
    <property type="project" value="UniProtKB-SubCell"/>
</dbReference>
<dbReference type="GO" id="GO:0046872">
    <property type="term" value="F:metal ion binding"/>
    <property type="evidence" value="ECO:0007669"/>
    <property type="project" value="UniProtKB-KW"/>
</dbReference>
<evidence type="ECO:0000256" key="9">
    <source>
        <dbReference type="RuleBase" id="RU362011"/>
    </source>
</evidence>
<feature type="transmembrane region" description="Helical" evidence="9">
    <location>
        <begin position="366"/>
        <end position="387"/>
    </location>
</feature>
<keyword evidence="9" id="KW-1003">Cell membrane</keyword>
<comment type="similarity">
    <text evidence="2 9">Belongs to the SLC41A transporter family.</text>
</comment>
<proteinExistence type="inferred from homology"/>
<dbReference type="SMART" id="SM00924">
    <property type="entry name" value="MgtE_N"/>
    <property type="match status" value="1"/>
</dbReference>
<comment type="function">
    <text evidence="9">Acts as a magnesium transporter.</text>
</comment>
<evidence type="ECO:0000256" key="5">
    <source>
        <dbReference type="ARBA" id="ARBA00022842"/>
    </source>
</evidence>
<dbReference type="Pfam" id="PF01769">
    <property type="entry name" value="MgtE"/>
    <property type="match status" value="1"/>
</dbReference>
<dbReference type="FunFam" id="1.10.357.20:FF:000005">
    <property type="entry name" value="Magnesium transporter MgtE"/>
    <property type="match status" value="1"/>
</dbReference>
<dbReference type="NCBIfam" id="TIGR00400">
    <property type="entry name" value="mgtE"/>
    <property type="match status" value="1"/>
</dbReference>
<dbReference type="GO" id="GO:0015095">
    <property type="term" value="F:magnesium ion transmembrane transporter activity"/>
    <property type="evidence" value="ECO:0007669"/>
    <property type="project" value="UniProtKB-UniRule"/>
</dbReference>
<evidence type="ECO:0000313" key="12">
    <source>
        <dbReference type="Proteomes" id="UP000011223"/>
    </source>
</evidence>
<evidence type="ECO:0000256" key="7">
    <source>
        <dbReference type="ARBA" id="ARBA00023136"/>
    </source>
</evidence>
<dbReference type="SUPFAM" id="SSF54631">
    <property type="entry name" value="CBS-domain pair"/>
    <property type="match status" value="1"/>
</dbReference>
<comment type="subunit">
    <text evidence="9">Homodimer.</text>
</comment>
<dbReference type="Pfam" id="PF00571">
    <property type="entry name" value="CBS"/>
    <property type="match status" value="2"/>
</dbReference>
<keyword evidence="4 9" id="KW-0812">Transmembrane</keyword>
<feature type="transmembrane region" description="Helical" evidence="9">
    <location>
        <begin position="393"/>
        <end position="419"/>
    </location>
</feature>
<comment type="caution">
    <text evidence="11">The sequence shown here is derived from an EMBL/GenBank/DDBJ whole genome shotgun (WGS) entry which is preliminary data.</text>
</comment>
<keyword evidence="8" id="KW-0129">CBS domain</keyword>
<dbReference type="Gene3D" id="3.10.580.10">
    <property type="entry name" value="CBS-domain"/>
    <property type="match status" value="1"/>
</dbReference>
<keyword evidence="9" id="KW-0479">Metal-binding</keyword>
<keyword evidence="6 9" id="KW-1133">Transmembrane helix</keyword>
<sequence length="455" mass="49325">MAENYEVEQPSQTHQTLQEVSRALENGMFVHVRRMLEDMEPEDIAHLLEASPPKSRLVLWQLTDPEEQGEILEELSEDVKDGIMVRMQPEQLAAATEGMDTDDVAYLLRSLPDNVSQDVLSQMDAQDRARVEQALAYPEETAGGMMNIDVVTIRSDVTVDVVLRYLRMRGELPEATDALYVVDENSRLIGELPITTLLTSQPDTEVLEVMEDVDDAIPVDMSDSDVASLFERRNWVSAPVVDENHQLVGRITIDDVVDIIREDAEHSMMSMAGLDDEEDTFAPVLKSARSRSIWLGANVLAALAAASVSNLFENTLDQMAAIAVLMTIVPSMGGVAGNQTVALVIRGLAVGHIGDSNTRWLLNKEALVGLLNGVLWACIIGGVVVLWKGNLMLGGIIAAAMLTNLVVAGVAGVTVPILLKKMKVDPALAGGMALTTITDMVGLSVFLGLATLFLV</sequence>
<keyword evidence="3 9" id="KW-0813">Transport</keyword>
<dbReference type="SUPFAM" id="SSF158791">
    <property type="entry name" value="MgtE N-terminal domain-like"/>
    <property type="match status" value="1"/>
</dbReference>
<dbReference type="SUPFAM" id="SSF161093">
    <property type="entry name" value="MgtE membrane domain-like"/>
    <property type="match status" value="1"/>
</dbReference>
<evidence type="ECO:0000256" key="4">
    <source>
        <dbReference type="ARBA" id="ARBA00022692"/>
    </source>
</evidence>
<evidence type="ECO:0000256" key="2">
    <source>
        <dbReference type="ARBA" id="ARBA00009749"/>
    </source>
</evidence>
<accession>R1ISJ1</accession>
<dbReference type="InterPro" id="IPR000644">
    <property type="entry name" value="CBS_dom"/>
</dbReference>
<dbReference type="InterPro" id="IPR006667">
    <property type="entry name" value="SLC41_membr_dom"/>
</dbReference>
<dbReference type="PANTHER" id="PTHR43773:SF1">
    <property type="entry name" value="MAGNESIUM TRANSPORTER MGTE"/>
    <property type="match status" value="1"/>
</dbReference>
<dbReference type="eggNOG" id="COG2239">
    <property type="taxonomic scope" value="Bacteria"/>
</dbReference>
<keyword evidence="7 9" id="KW-0472">Membrane</keyword>
<dbReference type="Proteomes" id="UP000011223">
    <property type="component" value="Unassembled WGS sequence"/>
</dbReference>
<feature type="transmembrane region" description="Helical" evidence="9">
    <location>
        <begin position="318"/>
        <end position="345"/>
    </location>
</feature>
<dbReference type="PANTHER" id="PTHR43773">
    <property type="entry name" value="MAGNESIUM TRANSPORTER MGTE"/>
    <property type="match status" value="1"/>
</dbReference>
<dbReference type="InterPro" id="IPR046342">
    <property type="entry name" value="CBS_dom_sf"/>
</dbReference>
<dbReference type="AlphaFoldDB" id="R1ISJ1"/>
<dbReference type="Gene3D" id="1.25.60.10">
    <property type="entry name" value="MgtE N-terminal domain-like"/>
    <property type="match status" value="1"/>
</dbReference>
<evidence type="ECO:0000256" key="3">
    <source>
        <dbReference type="ARBA" id="ARBA00022448"/>
    </source>
</evidence>
<evidence type="ECO:0000256" key="8">
    <source>
        <dbReference type="PROSITE-ProRule" id="PRU00703"/>
    </source>
</evidence>
<evidence type="ECO:0000256" key="6">
    <source>
        <dbReference type="ARBA" id="ARBA00022989"/>
    </source>
</evidence>
<gene>
    <name evidence="11" type="ORF">D515_00361</name>
</gene>
<dbReference type="PROSITE" id="PS51371">
    <property type="entry name" value="CBS"/>
    <property type="match status" value="2"/>
</dbReference>
<protein>
    <recommendedName>
        <fullName evidence="9">Magnesium transporter MgtE</fullName>
    </recommendedName>
</protein>
<dbReference type="CDD" id="cd04606">
    <property type="entry name" value="CBS_pair_Mg_transporter"/>
    <property type="match status" value="1"/>
</dbReference>
<dbReference type="Pfam" id="PF03448">
    <property type="entry name" value="MgtE_N"/>
    <property type="match status" value="1"/>
</dbReference>
<dbReference type="InterPro" id="IPR006668">
    <property type="entry name" value="Mg_transptr_MgtE_intracell_dom"/>
</dbReference>
<keyword evidence="12" id="KW-1185">Reference proteome</keyword>
<dbReference type="InterPro" id="IPR036739">
    <property type="entry name" value="SLC41_membr_dom_sf"/>
</dbReference>
<feature type="transmembrane region" description="Helical" evidence="9">
    <location>
        <begin position="293"/>
        <end position="312"/>
    </location>
</feature>
<comment type="subcellular location">
    <subcellularLocation>
        <location evidence="9">Cell membrane</location>
        <topology evidence="9">Multi-pass membrane protein</topology>
    </subcellularLocation>
    <subcellularLocation>
        <location evidence="1">Membrane</location>
        <topology evidence="1">Multi-pass membrane protein</topology>
    </subcellularLocation>
</comment>
<evidence type="ECO:0000259" key="10">
    <source>
        <dbReference type="PROSITE" id="PS51371"/>
    </source>
</evidence>
<dbReference type="EMBL" id="ANFM02000012">
    <property type="protein sequence ID" value="EOD80407.1"/>
    <property type="molecule type" value="Genomic_DNA"/>
</dbReference>
<name>R1ISJ1_9GAMM</name>
<dbReference type="Gene3D" id="1.10.357.20">
    <property type="entry name" value="SLC41 divalent cation transporters, integral membrane domain"/>
    <property type="match status" value="1"/>
</dbReference>
<dbReference type="InterPro" id="IPR006669">
    <property type="entry name" value="MgtE_transporter"/>
</dbReference>
<dbReference type="RefSeq" id="WP_002537294.1">
    <property type="nucleotide sequence ID" value="NZ_ANFM02000012.1"/>
</dbReference>